<gene>
    <name evidence="4" type="ORF">FTO68_02265</name>
</gene>
<evidence type="ECO:0000313" key="5">
    <source>
        <dbReference type="Proteomes" id="UP001524383"/>
    </source>
</evidence>
<dbReference type="GO" id="GO:0016757">
    <property type="term" value="F:glycosyltransferase activity"/>
    <property type="evidence" value="ECO:0007669"/>
    <property type="project" value="UniProtKB-KW"/>
</dbReference>
<dbReference type="Gene3D" id="3.40.50.1580">
    <property type="entry name" value="Nucleoside phosphorylase domain"/>
    <property type="match status" value="1"/>
</dbReference>
<dbReference type="Pfam" id="PF01048">
    <property type="entry name" value="PNP_UDP_1"/>
    <property type="match status" value="1"/>
</dbReference>
<dbReference type="AlphaFoldDB" id="A0ABD4TFR6"/>
<keyword evidence="2" id="KW-0808">Transferase</keyword>
<proteinExistence type="predicted"/>
<feature type="domain" description="Nucleoside phosphorylase" evidence="3">
    <location>
        <begin position="2"/>
        <end position="220"/>
    </location>
</feature>
<keyword evidence="5" id="KW-1185">Reference proteome</keyword>
<dbReference type="Proteomes" id="UP001524383">
    <property type="component" value="Unassembled WGS sequence"/>
</dbReference>
<name>A0ABD4TFR6_9EURY</name>
<keyword evidence="1" id="KW-0328">Glycosyltransferase</keyword>
<dbReference type="PANTHER" id="PTHR42679:SF2">
    <property type="entry name" value="S-METHYL-5'-THIOADENOSINE PHOSPHORYLASE"/>
    <property type="match status" value="1"/>
</dbReference>
<dbReference type="SUPFAM" id="SSF53167">
    <property type="entry name" value="Purine and uridine phosphorylases"/>
    <property type="match status" value="1"/>
</dbReference>
<dbReference type="InterPro" id="IPR035994">
    <property type="entry name" value="Nucleoside_phosphorylase_sf"/>
</dbReference>
<evidence type="ECO:0000256" key="2">
    <source>
        <dbReference type="ARBA" id="ARBA00022679"/>
    </source>
</evidence>
<accession>A0ABD4TFR6</accession>
<protein>
    <submittedName>
        <fullName evidence="4">MTAP family purine nucleoside phosphorylase</fullName>
    </submittedName>
</protein>
<sequence length="223" mass="23866">MLGIIGGTSLLFADLPPLEEKVIATPYGKATVHCGEICMVPRHQNTLPPHKINHRAHMAALKIMGVDRIVAFGSVGSLKLEYPPGSIVVPKDFISWGGIPTFHDTTITHVMPGFDQDLIIGLSTIHPDVKIGGTYIQTIGPRLETHAEVRALAKIADIVGMTVASEATLAAELDIQIAAICTVDNYANGIGDDEVSYETIVAAAKEGSRRISIILERIVKELG</sequence>
<evidence type="ECO:0000313" key="4">
    <source>
        <dbReference type="EMBL" id="MCQ1537814.1"/>
    </source>
</evidence>
<organism evidence="4 5">
    <name type="scientific">Methanocalculus taiwanensis</name>
    <dbReference type="NCBI Taxonomy" id="106207"/>
    <lineage>
        <taxon>Archaea</taxon>
        <taxon>Methanobacteriati</taxon>
        <taxon>Methanobacteriota</taxon>
        <taxon>Stenosarchaea group</taxon>
        <taxon>Methanomicrobia</taxon>
        <taxon>Methanomicrobiales</taxon>
        <taxon>Methanocalculaceae</taxon>
        <taxon>Methanocalculus</taxon>
    </lineage>
</organism>
<dbReference type="InterPro" id="IPR010044">
    <property type="entry name" value="MTAP"/>
</dbReference>
<dbReference type="CDD" id="cd09010">
    <property type="entry name" value="MTAP_SsMTAPII_like_MTIP"/>
    <property type="match status" value="1"/>
</dbReference>
<evidence type="ECO:0000256" key="1">
    <source>
        <dbReference type="ARBA" id="ARBA00022676"/>
    </source>
</evidence>
<reference evidence="4 5" key="1">
    <citation type="submission" date="2019-08" db="EMBL/GenBank/DDBJ databases">
        <authorList>
            <person name="Chen S.-C."/>
            <person name="Lai M.-C."/>
            <person name="You Y.-T."/>
        </authorList>
    </citation>
    <scope>NUCLEOTIDE SEQUENCE [LARGE SCALE GENOMIC DNA]</scope>
    <source>
        <strain evidence="4 5">P2F9704a</strain>
    </source>
</reference>
<dbReference type="EMBL" id="VOTZ01000003">
    <property type="protein sequence ID" value="MCQ1537814.1"/>
    <property type="molecule type" value="Genomic_DNA"/>
</dbReference>
<evidence type="ECO:0000259" key="3">
    <source>
        <dbReference type="Pfam" id="PF01048"/>
    </source>
</evidence>
<dbReference type="PANTHER" id="PTHR42679">
    <property type="entry name" value="S-METHYL-5'-THIOADENOSINE PHOSPHORYLASE"/>
    <property type="match status" value="1"/>
</dbReference>
<dbReference type="RefSeq" id="WP_255331736.1">
    <property type="nucleotide sequence ID" value="NZ_VOTZ01000003.1"/>
</dbReference>
<dbReference type="InterPro" id="IPR000845">
    <property type="entry name" value="Nucleoside_phosphorylase_d"/>
</dbReference>
<comment type="caution">
    <text evidence="4">The sequence shown here is derived from an EMBL/GenBank/DDBJ whole genome shotgun (WGS) entry which is preliminary data.</text>
</comment>